<accession>A0A3E3I7J6</accession>
<evidence type="ECO:0000313" key="3">
    <source>
        <dbReference type="Proteomes" id="UP000260812"/>
    </source>
</evidence>
<organism evidence="2 3">
    <name type="scientific">Eisenbergiella massiliensis</name>
    <dbReference type="NCBI Taxonomy" id="1720294"/>
    <lineage>
        <taxon>Bacteria</taxon>
        <taxon>Bacillati</taxon>
        <taxon>Bacillota</taxon>
        <taxon>Clostridia</taxon>
        <taxon>Lachnospirales</taxon>
        <taxon>Lachnospiraceae</taxon>
        <taxon>Eisenbergiella</taxon>
    </lineage>
</organism>
<feature type="binding site" evidence="1">
    <location>
        <position position="393"/>
    </location>
    <ligand>
        <name>Mg(2+)</name>
        <dbReference type="ChEBI" id="CHEBI:18420"/>
        <label>1</label>
    </ligand>
</feature>
<comment type="caution">
    <text evidence="2">The sequence shown here is derived from an EMBL/GenBank/DDBJ whole genome shotgun (WGS) entry which is preliminary data.</text>
</comment>
<dbReference type="SUPFAM" id="SSF101478">
    <property type="entry name" value="ADP-ribosylglycohydrolase"/>
    <property type="match status" value="1"/>
</dbReference>
<dbReference type="AlphaFoldDB" id="A0A3E3I7J6"/>
<dbReference type="GO" id="GO:0016787">
    <property type="term" value="F:hydrolase activity"/>
    <property type="evidence" value="ECO:0007669"/>
    <property type="project" value="UniProtKB-KW"/>
</dbReference>
<dbReference type="InterPro" id="IPR005502">
    <property type="entry name" value="Ribosyl_crysJ1"/>
</dbReference>
<keyword evidence="2" id="KW-0378">Hydrolase</keyword>
<protein>
    <submittedName>
        <fullName evidence="2">ADP-ribosylglycohydrolase family protein</fullName>
    </submittedName>
</protein>
<comment type="cofactor">
    <cofactor evidence="1">
        <name>Mg(2+)</name>
        <dbReference type="ChEBI" id="CHEBI:18420"/>
    </cofactor>
    <text evidence="1">Binds 2 magnesium ions per subunit.</text>
</comment>
<reference evidence="2" key="1">
    <citation type="submission" date="2018-08" db="EMBL/GenBank/DDBJ databases">
        <title>A genome reference for cultivated species of the human gut microbiota.</title>
        <authorList>
            <person name="Zou Y."/>
            <person name="Xue W."/>
            <person name="Luo G."/>
        </authorList>
    </citation>
    <scope>NUCLEOTIDE SEQUENCE [LARGE SCALE GENOMIC DNA]</scope>
    <source>
        <strain evidence="2">TF05-5AC</strain>
    </source>
</reference>
<dbReference type="InterPro" id="IPR036705">
    <property type="entry name" value="Ribosyl_crysJ1_sf"/>
</dbReference>
<proteinExistence type="predicted"/>
<dbReference type="Pfam" id="PF03747">
    <property type="entry name" value="ADP_ribosyl_GH"/>
    <property type="match status" value="1"/>
</dbReference>
<dbReference type="RefSeq" id="WP_117544168.1">
    <property type="nucleotide sequence ID" value="NZ_QVLV01000004.1"/>
</dbReference>
<keyword evidence="1" id="KW-0460">Magnesium</keyword>
<name>A0A3E3I7J6_9FIRM</name>
<dbReference type="GeneID" id="97986654"/>
<evidence type="ECO:0000256" key="1">
    <source>
        <dbReference type="PIRSR" id="PIRSR605502-1"/>
    </source>
</evidence>
<keyword evidence="1" id="KW-0479">Metal-binding</keyword>
<gene>
    <name evidence="2" type="ORF">DXC51_07115</name>
</gene>
<feature type="binding site" evidence="1">
    <location>
        <position position="395"/>
    </location>
    <ligand>
        <name>Mg(2+)</name>
        <dbReference type="ChEBI" id="CHEBI:18420"/>
        <label>1</label>
    </ligand>
</feature>
<dbReference type="Proteomes" id="UP000260812">
    <property type="component" value="Unassembled WGS sequence"/>
</dbReference>
<dbReference type="GO" id="GO:0046872">
    <property type="term" value="F:metal ion binding"/>
    <property type="evidence" value="ECO:0007669"/>
    <property type="project" value="UniProtKB-KW"/>
</dbReference>
<keyword evidence="3" id="KW-1185">Reference proteome</keyword>
<sequence>MAGWTTLEKLLKGEIIQREEEGCDVTGFAKRLEEAAGDNGRLNRLYDELMELKPGEDFPFEEPDSLEEIRACQPKAEPWKPAAGEIDYDFFYGAWLGRCCGCALGKPLETGVFMSGKDGIPGWKLAYEWFRQAGQYPVKTYTPIASPAGSVYGIETVDYGRKSTLENIEYMETDDDIRYTVLGLKLMEEKGTDFTTLDVGHFWLANLPYEMVCTAEKQAYLNLCQEYDLLKEGKEEEFIQWVRSYRNPYREWIGAQIRVDGYAYGAAGNPGLAAELAFKDASLSHVKNGIYGAMFCSAMIAAAFTEKDNRKIIEAGLSQIPVNSRLAADIKTAVRIAESAKSQLELLEKIWNEFAHYNAVHTNNNAALCAAAILFAGDDFETAITTAVLGGWDTDCNGATVGSVMGAKLGAGKIPERWKAPLHDTLYSAVPGFHPIAISECAKRSQDVYRKVTQK</sequence>
<dbReference type="EMBL" id="QVLV01000004">
    <property type="protein sequence ID" value="RGE62376.1"/>
    <property type="molecule type" value="Genomic_DNA"/>
</dbReference>
<evidence type="ECO:0000313" key="2">
    <source>
        <dbReference type="EMBL" id="RGE62376.1"/>
    </source>
</evidence>
<dbReference type="Gene3D" id="1.10.4080.10">
    <property type="entry name" value="ADP-ribosylation/Crystallin J1"/>
    <property type="match status" value="1"/>
</dbReference>